<reference evidence="4" key="1">
    <citation type="journal article" date="2019" name="Int. J. Syst. Evol. Microbiol.">
        <title>The Global Catalogue of Microorganisms (GCM) 10K type strain sequencing project: providing services to taxonomists for standard genome sequencing and annotation.</title>
        <authorList>
            <consortium name="The Broad Institute Genomics Platform"/>
            <consortium name="The Broad Institute Genome Sequencing Center for Infectious Disease"/>
            <person name="Wu L."/>
            <person name="Ma J."/>
        </authorList>
    </citation>
    <scope>NUCLEOTIDE SEQUENCE [LARGE SCALE GENOMIC DNA]</scope>
    <source>
        <strain evidence="4">CCUG 50349</strain>
    </source>
</reference>
<dbReference type="Gene3D" id="3.40.50.1820">
    <property type="entry name" value="alpha/beta hydrolase"/>
    <property type="match status" value="1"/>
</dbReference>
<dbReference type="Proteomes" id="UP001595885">
    <property type="component" value="Unassembled WGS sequence"/>
</dbReference>
<dbReference type="PANTHER" id="PTHR48081:SF33">
    <property type="entry name" value="KYNURENINE FORMAMIDASE"/>
    <property type="match status" value="1"/>
</dbReference>
<accession>A0ABV9P624</accession>
<dbReference type="InterPro" id="IPR029058">
    <property type="entry name" value="AB_hydrolase_fold"/>
</dbReference>
<name>A0ABV9P624_9FLAO</name>
<dbReference type="PANTHER" id="PTHR48081">
    <property type="entry name" value="AB HYDROLASE SUPERFAMILY PROTEIN C4A8.06C"/>
    <property type="match status" value="1"/>
</dbReference>
<dbReference type="RefSeq" id="WP_379743454.1">
    <property type="nucleotide sequence ID" value="NZ_JBHSGW010000027.1"/>
</dbReference>
<feature type="domain" description="BD-FAE-like" evidence="2">
    <location>
        <begin position="41"/>
        <end position="218"/>
    </location>
</feature>
<dbReference type="InterPro" id="IPR049492">
    <property type="entry name" value="BD-FAE-like_dom"/>
</dbReference>
<sequence>MKKIHILLNITAILFSSCASKKFKNVTYLKGTENKKGQPTLNIFTPRNSKYTNTPVLIFVHGGNWNSGDKKLYGFIGRNFAKRGITTVIAGYTLSPKANYNDMAKEIAEAVNWTKDSIRNYKGNPDKIFLTGHSAGGHLIALIGTNPKYLEDKNIIKGIILNDAAGLDMKHYLEQNPPTNEDDYLATWSNNPELWKDASPIYFIDKETPKMMIYLGSKTYESIKVGNERFLIELNKFQPNVKPIILNKKHVPMVLQYIFSWSNRYKEIIEFIEE</sequence>
<evidence type="ECO:0000256" key="1">
    <source>
        <dbReference type="ARBA" id="ARBA00022801"/>
    </source>
</evidence>
<dbReference type="GO" id="GO:0016787">
    <property type="term" value="F:hydrolase activity"/>
    <property type="evidence" value="ECO:0007669"/>
    <property type="project" value="UniProtKB-KW"/>
</dbReference>
<evidence type="ECO:0000259" key="2">
    <source>
        <dbReference type="Pfam" id="PF20434"/>
    </source>
</evidence>
<organism evidence="3 4">
    <name type="scientific">Flavobacterium ponti</name>
    <dbReference type="NCBI Taxonomy" id="665133"/>
    <lineage>
        <taxon>Bacteria</taxon>
        <taxon>Pseudomonadati</taxon>
        <taxon>Bacteroidota</taxon>
        <taxon>Flavobacteriia</taxon>
        <taxon>Flavobacteriales</taxon>
        <taxon>Flavobacteriaceae</taxon>
        <taxon>Flavobacterium</taxon>
    </lineage>
</organism>
<dbReference type="Pfam" id="PF20434">
    <property type="entry name" value="BD-FAE"/>
    <property type="match status" value="1"/>
</dbReference>
<gene>
    <name evidence="3" type="ORF">ACFO3U_13420</name>
</gene>
<keyword evidence="1 3" id="KW-0378">Hydrolase</keyword>
<keyword evidence="4" id="KW-1185">Reference proteome</keyword>
<comment type="caution">
    <text evidence="3">The sequence shown here is derived from an EMBL/GenBank/DDBJ whole genome shotgun (WGS) entry which is preliminary data.</text>
</comment>
<dbReference type="SUPFAM" id="SSF53474">
    <property type="entry name" value="alpha/beta-Hydrolases"/>
    <property type="match status" value="1"/>
</dbReference>
<dbReference type="InterPro" id="IPR050300">
    <property type="entry name" value="GDXG_lipolytic_enzyme"/>
</dbReference>
<evidence type="ECO:0000313" key="4">
    <source>
        <dbReference type="Proteomes" id="UP001595885"/>
    </source>
</evidence>
<protein>
    <submittedName>
        <fullName evidence="3">Alpha/beta hydrolase fold domain-containing protein</fullName>
    </submittedName>
</protein>
<evidence type="ECO:0000313" key="3">
    <source>
        <dbReference type="EMBL" id="MFC4740997.1"/>
    </source>
</evidence>
<dbReference type="EMBL" id="JBHSGW010000027">
    <property type="protein sequence ID" value="MFC4740997.1"/>
    <property type="molecule type" value="Genomic_DNA"/>
</dbReference>
<dbReference type="PROSITE" id="PS51257">
    <property type="entry name" value="PROKAR_LIPOPROTEIN"/>
    <property type="match status" value="1"/>
</dbReference>
<proteinExistence type="predicted"/>